<evidence type="ECO:0000313" key="3">
    <source>
        <dbReference type="Proteomes" id="UP000054596"/>
    </source>
</evidence>
<comment type="caution">
    <text evidence="2">The sequence shown here is derived from an EMBL/GenBank/DDBJ whole genome shotgun (WGS) entry which is preliminary data.</text>
</comment>
<evidence type="ECO:0000313" key="2">
    <source>
        <dbReference type="EMBL" id="SAK83676.1"/>
    </source>
</evidence>
<reference evidence="2" key="1">
    <citation type="submission" date="2016-01" db="EMBL/GenBank/DDBJ databases">
        <authorList>
            <person name="Peeters C."/>
        </authorList>
    </citation>
    <scope>NUCLEOTIDE SEQUENCE [LARGE SCALE GENOMIC DNA]</scope>
    <source>
        <strain evidence="2">LMG 29325</strain>
    </source>
</reference>
<gene>
    <name evidence="2" type="ORF">AWB82_05612</name>
</gene>
<protein>
    <recommendedName>
        <fullName evidence="1">DUF2169 domain-containing protein</fullName>
    </recommendedName>
</protein>
<proteinExistence type="predicted"/>
<dbReference type="AlphaFoldDB" id="A0A158CPB9"/>
<dbReference type="InterPro" id="IPR018683">
    <property type="entry name" value="DUF2169"/>
</dbReference>
<organism evidence="2 3">
    <name type="scientific">Caballeronia glebae</name>
    <dbReference type="NCBI Taxonomy" id="1777143"/>
    <lineage>
        <taxon>Bacteria</taxon>
        <taxon>Pseudomonadati</taxon>
        <taxon>Pseudomonadota</taxon>
        <taxon>Betaproteobacteria</taxon>
        <taxon>Burkholderiales</taxon>
        <taxon>Burkholderiaceae</taxon>
        <taxon>Caballeronia</taxon>
    </lineage>
</organism>
<dbReference type="EMBL" id="FCOJ02000053">
    <property type="protein sequence ID" value="SAK83676.1"/>
    <property type="molecule type" value="Genomic_DNA"/>
</dbReference>
<dbReference type="RefSeq" id="WP_086972599.1">
    <property type="nucleotide sequence ID" value="NZ_FCOJ02000053.1"/>
</dbReference>
<dbReference type="Pfam" id="PF09937">
    <property type="entry name" value="DUF2169"/>
    <property type="match status" value="1"/>
</dbReference>
<dbReference type="OrthoDB" id="237820at2"/>
<sequence length="335" mass="36733">MSCAAIVHNPTPFVADKFVLADLAGNDVVLTVVSATFEASSGTSLKVAEVQQPIALADAYFGDPRHSSVQVESQLGLMKPCVDVIVRGNVHAPRGAAASTVHFGIAVGRMRKHLIACGDRTWTIGAGGRTPSAPQPFIAMPVVFERAFGGADQSSCCPENPVGVGYRTCRSADPAIRTELPNIEYADSRMTRPSDTVRVAGTGSIARGWQPRLAYAGTFDAAWLDRKWPLLPDDFDARHYQAAPHDQQFPDLPGGERIALVNMTEDGAWHFDLPDVRLSTRYRFDAGHDAQPLRLDTVLIEPEHRRVVMIWKNLQKMSRKRGLLHDIIVFRTRTA</sequence>
<dbReference type="STRING" id="1777143.AWB82_05612"/>
<accession>A0A158CPB9</accession>
<dbReference type="Proteomes" id="UP000054596">
    <property type="component" value="Unassembled WGS sequence"/>
</dbReference>
<name>A0A158CPB9_9BURK</name>
<evidence type="ECO:0000259" key="1">
    <source>
        <dbReference type="Pfam" id="PF09937"/>
    </source>
</evidence>
<keyword evidence="3" id="KW-1185">Reference proteome</keyword>
<feature type="domain" description="DUF2169" evidence="1">
    <location>
        <begin position="25"/>
        <end position="312"/>
    </location>
</feature>